<dbReference type="GO" id="GO:0005524">
    <property type="term" value="F:ATP binding"/>
    <property type="evidence" value="ECO:0007669"/>
    <property type="project" value="InterPro"/>
</dbReference>
<dbReference type="InterPro" id="IPR022532">
    <property type="entry name" value="DUF3696"/>
</dbReference>
<proteinExistence type="predicted"/>
<evidence type="ECO:0000259" key="1">
    <source>
        <dbReference type="Pfam" id="PF12476"/>
    </source>
</evidence>
<dbReference type="InterPro" id="IPR051396">
    <property type="entry name" value="Bact_Antivir_Def_Nuclease"/>
</dbReference>
<dbReference type="InterPro" id="IPR014592">
    <property type="entry name" value="P-loop_UCP034888"/>
</dbReference>
<evidence type="ECO:0000313" key="3">
    <source>
        <dbReference type="EMBL" id="TQM42324.1"/>
    </source>
</evidence>
<dbReference type="EMBL" id="VFPJ01000001">
    <property type="protein sequence ID" value="TQM42324.1"/>
    <property type="molecule type" value="Genomic_DNA"/>
</dbReference>
<name>A0A543G8M7_9FLAO</name>
<protein>
    <submittedName>
        <fullName evidence="3">Putative ATPase</fullName>
    </submittedName>
</protein>
<dbReference type="SUPFAM" id="SSF52540">
    <property type="entry name" value="P-loop containing nucleoside triphosphate hydrolases"/>
    <property type="match status" value="1"/>
</dbReference>
<dbReference type="Pfam" id="PF12476">
    <property type="entry name" value="DUF3696"/>
    <property type="match status" value="1"/>
</dbReference>
<gene>
    <name evidence="3" type="ORF">BC670_3375</name>
</gene>
<evidence type="ECO:0000259" key="2">
    <source>
        <dbReference type="Pfam" id="PF13304"/>
    </source>
</evidence>
<sequence length="377" mass="42315">MLNLEIENFKCFTHKTIPINGLTILAGANGNGKSTVIQALLFLRRTIEHCAKWNEGKYSYYETNGLNVELNGAYCLSLGNSFLVTPRKTSPEFIAITFNYPDEYFQVVYEIDDNINLHLKPIEVKNTIKENESIFKQEFYYLNAERIGPRISQSIKFYDFPNAGLQGEYVAQLISDTSSNYTFEIEESRKNSNSKSPRLEQQVNAWLNELMPGVSVTASYSPDTHSAQVKVDNYYTKGDPTIATNIGFGISYVLPILVTGLIAKKGSFMIVENPEAHLHPSAQSIIGGFLAMVANSGVNVIVETHSDHFVNGVQIATALKEIDKDLVTINYFSQENNKQPKIESISINEKGELSSWPKGFFDQTQIDFAQLFKIRKG</sequence>
<dbReference type="Pfam" id="PF13304">
    <property type="entry name" value="AAA_21"/>
    <property type="match status" value="1"/>
</dbReference>
<dbReference type="AlphaFoldDB" id="A0A543G8M7"/>
<dbReference type="InterPro" id="IPR003959">
    <property type="entry name" value="ATPase_AAA_core"/>
</dbReference>
<dbReference type="Gene3D" id="3.40.50.300">
    <property type="entry name" value="P-loop containing nucleotide triphosphate hydrolases"/>
    <property type="match status" value="1"/>
</dbReference>
<dbReference type="GO" id="GO:0016887">
    <property type="term" value="F:ATP hydrolysis activity"/>
    <property type="evidence" value="ECO:0007669"/>
    <property type="project" value="InterPro"/>
</dbReference>
<dbReference type="PANTHER" id="PTHR43581">
    <property type="entry name" value="ATP/GTP PHOSPHATASE"/>
    <property type="match status" value="1"/>
</dbReference>
<comment type="caution">
    <text evidence="3">The sequence shown here is derived from an EMBL/GenBank/DDBJ whole genome shotgun (WGS) entry which is preliminary data.</text>
</comment>
<accession>A0A543G8M7</accession>
<dbReference type="PANTHER" id="PTHR43581:SF2">
    <property type="entry name" value="EXCINUCLEASE ATPASE SUBUNIT"/>
    <property type="match status" value="1"/>
</dbReference>
<reference evidence="3 4" key="1">
    <citation type="submission" date="2019-06" db="EMBL/GenBank/DDBJ databases">
        <title>Genomic Encyclopedia of Archaeal and Bacterial Type Strains, Phase II (KMG-II): from individual species to whole genera.</title>
        <authorList>
            <person name="Goeker M."/>
        </authorList>
    </citation>
    <scope>NUCLEOTIDE SEQUENCE [LARGE SCALE GENOMIC DNA]</scope>
    <source>
        <strain evidence="3 4">DSM 24789</strain>
    </source>
</reference>
<dbReference type="RefSeq" id="WP_089081031.1">
    <property type="nucleotide sequence ID" value="NZ_VFPJ01000001.1"/>
</dbReference>
<feature type="domain" description="ATPase AAA-type core" evidence="2">
    <location>
        <begin position="22"/>
        <end position="310"/>
    </location>
</feature>
<organism evidence="3 4">
    <name type="scientific">Flavobacterium branchiophilum</name>
    <dbReference type="NCBI Taxonomy" id="55197"/>
    <lineage>
        <taxon>Bacteria</taxon>
        <taxon>Pseudomonadati</taxon>
        <taxon>Bacteroidota</taxon>
        <taxon>Flavobacteriia</taxon>
        <taxon>Flavobacteriales</taxon>
        <taxon>Flavobacteriaceae</taxon>
        <taxon>Flavobacterium</taxon>
    </lineage>
</organism>
<dbReference type="PIRSF" id="PIRSF034888">
    <property type="entry name" value="P-loop_UCP034888"/>
    <property type="match status" value="1"/>
</dbReference>
<dbReference type="InterPro" id="IPR027417">
    <property type="entry name" value="P-loop_NTPase"/>
</dbReference>
<evidence type="ECO:0000313" key="4">
    <source>
        <dbReference type="Proteomes" id="UP000320773"/>
    </source>
</evidence>
<dbReference type="Proteomes" id="UP000320773">
    <property type="component" value="Unassembled WGS sequence"/>
</dbReference>
<feature type="domain" description="DUF3696" evidence="1">
    <location>
        <begin position="322"/>
        <end position="371"/>
    </location>
</feature>